<evidence type="ECO:0000259" key="1">
    <source>
        <dbReference type="Pfam" id="PF12146"/>
    </source>
</evidence>
<gene>
    <name evidence="2" type="ORF">JKA74_06820</name>
</gene>
<name>A0A935C769_9BACT</name>
<accession>A0A935C769</accession>
<keyword evidence="3" id="KW-1185">Reference proteome</keyword>
<organism evidence="2 3">
    <name type="scientific">Marivirga aurantiaca</name>
    <dbReference type="NCBI Taxonomy" id="2802615"/>
    <lineage>
        <taxon>Bacteria</taxon>
        <taxon>Pseudomonadati</taxon>
        <taxon>Bacteroidota</taxon>
        <taxon>Cytophagia</taxon>
        <taxon>Cytophagales</taxon>
        <taxon>Marivirgaceae</taxon>
        <taxon>Marivirga</taxon>
    </lineage>
</organism>
<feature type="domain" description="Serine aminopeptidase S33" evidence="1">
    <location>
        <begin position="26"/>
        <end position="259"/>
    </location>
</feature>
<dbReference type="EMBL" id="JAEQBW010000002">
    <property type="protein sequence ID" value="MBK6264744.1"/>
    <property type="molecule type" value="Genomic_DNA"/>
</dbReference>
<dbReference type="AlphaFoldDB" id="A0A935C769"/>
<dbReference type="PANTHER" id="PTHR11614">
    <property type="entry name" value="PHOSPHOLIPASE-RELATED"/>
    <property type="match status" value="1"/>
</dbReference>
<dbReference type="Gene3D" id="3.40.50.1820">
    <property type="entry name" value="alpha/beta hydrolase"/>
    <property type="match status" value="1"/>
</dbReference>
<dbReference type="InterPro" id="IPR051044">
    <property type="entry name" value="MAG_DAG_Lipase"/>
</dbReference>
<evidence type="ECO:0000313" key="2">
    <source>
        <dbReference type="EMBL" id="MBK6264744.1"/>
    </source>
</evidence>
<sequence length="275" mass="31043">MQASISSFKTSDNLSLEVQNYLYQEEPEKILLIIHGLGDHAVRYQHVAEYFGKEGYSSAVLTLRGHGKSDGKRGHAPSMEQLVLDVEYFVRQIRCNHIDARLYLYGHSMGGNIILNYLLKDQSSEINAGIVTSPWIKLAFEPPKWKTVVGNIMADIIPTLTQSNGLDVNEISSIPEEVEKYARDPLNHNKISAKMFKVITKGGENILSKADKFHHPIFLAHGSADKVTDAATTQELSARNDLFSWHSYEGNKHEIHNDNAFHQLMEDIGKWLKDK</sequence>
<dbReference type="Proteomes" id="UP000611723">
    <property type="component" value="Unassembled WGS sequence"/>
</dbReference>
<dbReference type="SUPFAM" id="SSF53474">
    <property type="entry name" value="alpha/beta-Hydrolases"/>
    <property type="match status" value="1"/>
</dbReference>
<dbReference type="InterPro" id="IPR029058">
    <property type="entry name" value="AB_hydrolase_fold"/>
</dbReference>
<reference evidence="2" key="1">
    <citation type="submission" date="2021-01" db="EMBL/GenBank/DDBJ databases">
        <title>Marivirga aurantiaca sp. nov., isolated from intertidal surface sediments.</title>
        <authorList>
            <person name="Zhang M."/>
        </authorList>
    </citation>
    <scope>NUCLEOTIDE SEQUENCE</scope>
    <source>
        <strain evidence="2">S37H4</strain>
    </source>
</reference>
<protein>
    <submittedName>
        <fullName evidence="2">Lysophospholipase</fullName>
    </submittedName>
</protein>
<dbReference type="InterPro" id="IPR022742">
    <property type="entry name" value="Hydrolase_4"/>
</dbReference>
<dbReference type="RefSeq" id="WP_201430413.1">
    <property type="nucleotide sequence ID" value="NZ_JAEQBW010000002.1"/>
</dbReference>
<dbReference type="Pfam" id="PF12146">
    <property type="entry name" value="Hydrolase_4"/>
    <property type="match status" value="1"/>
</dbReference>
<proteinExistence type="predicted"/>
<comment type="caution">
    <text evidence="2">The sequence shown here is derived from an EMBL/GenBank/DDBJ whole genome shotgun (WGS) entry which is preliminary data.</text>
</comment>
<evidence type="ECO:0000313" key="3">
    <source>
        <dbReference type="Proteomes" id="UP000611723"/>
    </source>
</evidence>